<organism evidence="1 2">
    <name type="scientific">Rosa chinensis</name>
    <name type="common">China rose</name>
    <dbReference type="NCBI Taxonomy" id="74649"/>
    <lineage>
        <taxon>Eukaryota</taxon>
        <taxon>Viridiplantae</taxon>
        <taxon>Streptophyta</taxon>
        <taxon>Embryophyta</taxon>
        <taxon>Tracheophyta</taxon>
        <taxon>Spermatophyta</taxon>
        <taxon>Magnoliopsida</taxon>
        <taxon>eudicotyledons</taxon>
        <taxon>Gunneridae</taxon>
        <taxon>Pentapetalae</taxon>
        <taxon>rosids</taxon>
        <taxon>fabids</taxon>
        <taxon>Rosales</taxon>
        <taxon>Rosaceae</taxon>
        <taxon>Rosoideae</taxon>
        <taxon>Rosoideae incertae sedis</taxon>
        <taxon>Rosa</taxon>
    </lineage>
</organism>
<sequence>MMHLFGVENRDTLTHNATGVEDAQGHEAPIQGVVDSIARPSCIQYND</sequence>
<reference evidence="1 2" key="1">
    <citation type="journal article" date="2018" name="Nat. Genet.">
        <title>The Rosa genome provides new insights in the design of modern roses.</title>
        <authorList>
            <person name="Bendahmane M."/>
        </authorList>
    </citation>
    <scope>NUCLEOTIDE SEQUENCE [LARGE SCALE GENOMIC DNA]</scope>
    <source>
        <strain evidence="2">cv. Old Blush</strain>
    </source>
</reference>
<dbReference type="Gramene" id="PRQ48634">
    <property type="protein sequence ID" value="PRQ48634"/>
    <property type="gene ID" value="RchiOBHm_Chr2g0112931"/>
</dbReference>
<evidence type="ECO:0000313" key="1">
    <source>
        <dbReference type="EMBL" id="PRQ48634.1"/>
    </source>
</evidence>
<comment type="caution">
    <text evidence="1">The sequence shown here is derived from an EMBL/GenBank/DDBJ whole genome shotgun (WGS) entry which is preliminary data.</text>
</comment>
<name>A0A2P6RQD2_ROSCH</name>
<evidence type="ECO:0000313" key="2">
    <source>
        <dbReference type="Proteomes" id="UP000238479"/>
    </source>
</evidence>
<accession>A0A2P6RQD2</accession>
<protein>
    <submittedName>
        <fullName evidence="1">Uncharacterized protein</fullName>
    </submittedName>
</protein>
<keyword evidence="2" id="KW-1185">Reference proteome</keyword>
<dbReference type="AlphaFoldDB" id="A0A2P6RQD2"/>
<dbReference type="EMBL" id="PDCK01000040">
    <property type="protein sequence ID" value="PRQ48634.1"/>
    <property type="molecule type" value="Genomic_DNA"/>
</dbReference>
<dbReference type="Proteomes" id="UP000238479">
    <property type="component" value="Chromosome 2"/>
</dbReference>
<gene>
    <name evidence="1" type="ORF">RchiOBHm_Chr2g0112931</name>
</gene>
<proteinExistence type="predicted"/>